<evidence type="ECO:0000256" key="1">
    <source>
        <dbReference type="ARBA" id="ARBA00022679"/>
    </source>
</evidence>
<sequence length="483" mass="54129">MPSESLLPNAIGALVDDGIHITWRLSNETTSLSYICWPAATEEVSHIPYHSIVWCSPVADTEDVFEISYVTLISKLHKMKLIFVQLSEAGYQSSERCASQILSAAYTGSFHQPRILLLLNTKGGKGDGAAIYKSQIEPILRAARTQFTCIETTHSKHAMQIGQEVDISKYDIVACCSGDGIPHEFINGLYKRQDSADAFNKLAVTQLPCGSGNAFSLSTYGTCDSGLATLEMLKLSTMKMDVMLLQQRDNTFLSFLSQAYGAIADSDIGTEHLRWMGPVRFELGLAYKVFTKARYPCDLYVKYAIENKQQIKDHFRLYNKYQDSKVTTEVLEVTSEELRSKYPSITSSIPDDWKALPSQEMDNLSIFYVGNMPYVLTDAQFFPAAIPDDGCMDLLLFNSKMSVLDYTNLLLNVSNGGHVHHDEVRHAKVTAYRLVPRVDPKHHYISIDGESFPVEPIQVEVLPKVLTVLLKDKSYVETRFGEH</sequence>
<accession>A0AAX4H7T5</accession>
<dbReference type="InterPro" id="IPR045540">
    <property type="entry name" value="YegS/DAGK_C"/>
</dbReference>
<reference evidence="6 7" key="1">
    <citation type="submission" date="2023-10" db="EMBL/GenBank/DDBJ databases">
        <title>Draft Genome Sequence of Candida saopaulonensis from a very Premature Infant with Sepsis.</title>
        <authorList>
            <person name="Ning Y."/>
            <person name="Dai R."/>
            <person name="Xiao M."/>
            <person name="Xu Y."/>
            <person name="Yan Q."/>
            <person name="Zhang L."/>
        </authorList>
    </citation>
    <scope>NUCLEOTIDE SEQUENCE [LARGE SCALE GENOMIC DNA]</scope>
    <source>
        <strain evidence="6 7">19XY460</strain>
    </source>
</reference>
<protein>
    <recommendedName>
        <fullName evidence="5">DAGKc domain-containing protein</fullName>
    </recommendedName>
</protein>
<dbReference type="InterPro" id="IPR050187">
    <property type="entry name" value="Lipid_Phosphate_FormReg"/>
</dbReference>
<keyword evidence="2" id="KW-0547">Nucleotide-binding</keyword>
<dbReference type="GO" id="GO:0005737">
    <property type="term" value="C:cytoplasm"/>
    <property type="evidence" value="ECO:0007669"/>
    <property type="project" value="TreeGrafter"/>
</dbReference>
<keyword evidence="3" id="KW-0418">Kinase</keyword>
<dbReference type="InterPro" id="IPR017438">
    <property type="entry name" value="ATP-NAD_kinase_N"/>
</dbReference>
<evidence type="ECO:0000259" key="5">
    <source>
        <dbReference type="PROSITE" id="PS50146"/>
    </source>
</evidence>
<dbReference type="AlphaFoldDB" id="A0AAX4H7T5"/>
<evidence type="ECO:0000256" key="2">
    <source>
        <dbReference type="ARBA" id="ARBA00022741"/>
    </source>
</evidence>
<name>A0AAX4H7T5_9ASCO</name>
<dbReference type="PROSITE" id="PS50146">
    <property type="entry name" value="DAGK"/>
    <property type="match status" value="1"/>
</dbReference>
<dbReference type="InterPro" id="IPR001206">
    <property type="entry name" value="Diacylglycerol_kinase_cat_dom"/>
</dbReference>
<dbReference type="GO" id="GO:0016020">
    <property type="term" value="C:membrane"/>
    <property type="evidence" value="ECO:0007669"/>
    <property type="project" value="TreeGrafter"/>
</dbReference>
<dbReference type="SMART" id="SM00046">
    <property type="entry name" value="DAGKc"/>
    <property type="match status" value="1"/>
</dbReference>
<dbReference type="RefSeq" id="XP_062876936.1">
    <property type="nucleotide sequence ID" value="XM_063020866.1"/>
</dbReference>
<dbReference type="GO" id="GO:0005524">
    <property type="term" value="F:ATP binding"/>
    <property type="evidence" value="ECO:0007669"/>
    <property type="project" value="UniProtKB-KW"/>
</dbReference>
<dbReference type="Gene3D" id="2.60.200.40">
    <property type="match status" value="1"/>
</dbReference>
<dbReference type="Pfam" id="PF00781">
    <property type="entry name" value="DAGK_cat"/>
    <property type="match status" value="1"/>
</dbReference>
<dbReference type="InterPro" id="IPR016064">
    <property type="entry name" value="NAD/diacylglycerol_kinase_sf"/>
</dbReference>
<keyword evidence="4" id="KW-0067">ATP-binding</keyword>
<keyword evidence="7" id="KW-1185">Reference proteome</keyword>
<dbReference type="GO" id="GO:0001727">
    <property type="term" value="F:lipid kinase activity"/>
    <property type="evidence" value="ECO:0007669"/>
    <property type="project" value="TreeGrafter"/>
</dbReference>
<dbReference type="PANTHER" id="PTHR12358">
    <property type="entry name" value="SPHINGOSINE KINASE"/>
    <property type="match status" value="1"/>
</dbReference>
<keyword evidence="1" id="KW-0808">Transferase</keyword>
<feature type="domain" description="DAGKc" evidence="5">
    <location>
        <begin position="110"/>
        <end position="249"/>
    </location>
</feature>
<dbReference type="GeneID" id="88172896"/>
<dbReference type="Pfam" id="PF19279">
    <property type="entry name" value="YegS_C"/>
    <property type="match status" value="1"/>
</dbReference>
<dbReference type="SUPFAM" id="SSF111331">
    <property type="entry name" value="NAD kinase/diacylglycerol kinase-like"/>
    <property type="match status" value="1"/>
</dbReference>
<evidence type="ECO:0000256" key="4">
    <source>
        <dbReference type="ARBA" id="ARBA00022840"/>
    </source>
</evidence>
<dbReference type="EMBL" id="CP138895">
    <property type="protein sequence ID" value="WPK24553.1"/>
    <property type="molecule type" value="Genomic_DNA"/>
</dbReference>
<organism evidence="6 7">
    <name type="scientific">Australozyma saopauloensis</name>
    <dbReference type="NCBI Taxonomy" id="291208"/>
    <lineage>
        <taxon>Eukaryota</taxon>
        <taxon>Fungi</taxon>
        <taxon>Dikarya</taxon>
        <taxon>Ascomycota</taxon>
        <taxon>Saccharomycotina</taxon>
        <taxon>Pichiomycetes</taxon>
        <taxon>Metschnikowiaceae</taxon>
        <taxon>Australozyma</taxon>
    </lineage>
</organism>
<dbReference type="PANTHER" id="PTHR12358:SF31">
    <property type="entry name" value="ACYLGLYCEROL KINASE, MITOCHONDRIAL"/>
    <property type="match status" value="1"/>
</dbReference>
<dbReference type="KEGG" id="asau:88172896"/>
<dbReference type="GO" id="GO:0046512">
    <property type="term" value="P:sphingosine biosynthetic process"/>
    <property type="evidence" value="ECO:0007669"/>
    <property type="project" value="TreeGrafter"/>
</dbReference>
<gene>
    <name evidence="6" type="ORF">PUMCH_001831</name>
</gene>
<proteinExistence type="predicted"/>
<evidence type="ECO:0000313" key="6">
    <source>
        <dbReference type="EMBL" id="WPK24553.1"/>
    </source>
</evidence>
<evidence type="ECO:0000256" key="3">
    <source>
        <dbReference type="ARBA" id="ARBA00022777"/>
    </source>
</evidence>
<dbReference type="Gene3D" id="3.40.50.10330">
    <property type="entry name" value="Probable inorganic polyphosphate/atp-NAD kinase, domain 1"/>
    <property type="match status" value="1"/>
</dbReference>
<dbReference type="Proteomes" id="UP001338582">
    <property type="component" value="Chromosome 2"/>
</dbReference>
<evidence type="ECO:0000313" key="7">
    <source>
        <dbReference type="Proteomes" id="UP001338582"/>
    </source>
</evidence>